<dbReference type="PANTHER" id="PTHR48438:SF1">
    <property type="entry name" value="ALPHA-(1,3)-FUCOSYLTRANSFERASE C-RELATED"/>
    <property type="match status" value="1"/>
</dbReference>
<comment type="similarity">
    <text evidence="3 12">Belongs to the glycosyltransferase 10 family.</text>
</comment>
<keyword evidence="10 12" id="KW-0472">Membrane</keyword>
<keyword evidence="15" id="KW-1185">Reference proteome</keyword>
<feature type="domain" description="Fucosyltransferase C-terminal" evidence="13">
    <location>
        <begin position="179"/>
        <end position="354"/>
    </location>
</feature>
<evidence type="ECO:0000256" key="6">
    <source>
        <dbReference type="ARBA" id="ARBA00022692"/>
    </source>
</evidence>
<dbReference type="RefSeq" id="XP_013386915.1">
    <property type="nucleotide sequence ID" value="XM_013531461.1"/>
</dbReference>
<sequence length="373" mass="43031">MRCHLKRIVYGISLTCFLVGIWTYIKSYSGGRQTVYLYQNDALAASAAGLKLILVYTGLPAGMQAGQKQFNADDCPVKNCFVTADRTMASKADAILLMGQAVKPWHRKPRHQVWILYLLESPHHTPRLEGLNNLINWTVSYRTDSTLMAPYGSYVPYGNMTTGQDFAFNTPMKKNYAAGKTKKIAWFVSNCGGDRNGRRRYAEELNKHMPVDIYGGCGIKTCSKEDPHCLDILDRDYKFYLSFENSNCRDYITEKFFLNGLGHDIIPITMGGRPDDYKRAAPPHSYINVDDFKSPKVLAEYLHKLDKNDDLYNEYFRWKSSFHSVNTFFWCRLCRKMHEVGKRKPTWYKNLDQWWRGDGVCSPGRWEDGRSYV</sequence>
<evidence type="ECO:0000256" key="2">
    <source>
        <dbReference type="ARBA" id="ARBA00004922"/>
    </source>
</evidence>
<keyword evidence="5 12" id="KW-0808">Transferase</keyword>
<dbReference type="FunCoup" id="A0A1S3HLD1">
    <property type="interactions" value="92"/>
</dbReference>
<name>A0A1S3HLD1_LINAN</name>
<evidence type="ECO:0000256" key="3">
    <source>
        <dbReference type="ARBA" id="ARBA00008919"/>
    </source>
</evidence>
<dbReference type="Pfam" id="PF17039">
    <property type="entry name" value="Glyco_tran_10_N"/>
    <property type="match status" value="1"/>
</dbReference>
<evidence type="ECO:0000256" key="11">
    <source>
        <dbReference type="ARBA" id="ARBA00023180"/>
    </source>
</evidence>
<dbReference type="InterPro" id="IPR055270">
    <property type="entry name" value="Glyco_tran_10_C"/>
</dbReference>
<evidence type="ECO:0000256" key="1">
    <source>
        <dbReference type="ARBA" id="ARBA00004323"/>
    </source>
</evidence>
<evidence type="ECO:0000313" key="16">
    <source>
        <dbReference type="RefSeq" id="XP_013386915.1"/>
    </source>
</evidence>
<evidence type="ECO:0000256" key="4">
    <source>
        <dbReference type="ARBA" id="ARBA00022676"/>
    </source>
</evidence>
<accession>A0A1S3HLD1</accession>
<evidence type="ECO:0000256" key="7">
    <source>
        <dbReference type="ARBA" id="ARBA00022968"/>
    </source>
</evidence>
<dbReference type="InterPro" id="IPR031481">
    <property type="entry name" value="Glyco_tran_10_N"/>
</dbReference>
<dbReference type="InterPro" id="IPR038577">
    <property type="entry name" value="GT10-like_C_sf"/>
</dbReference>
<gene>
    <name evidence="16" type="primary">LOC106156269</name>
</gene>
<dbReference type="Gene3D" id="3.40.50.11660">
    <property type="entry name" value="Glycosyl transferase family 10, C-terminal domain"/>
    <property type="match status" value="1"/>
</dbReference>
<evidence type="ECO:0000256" key="10">
    <source>
        <dbReference type="ARBA" id="ARBA00023136"/>
    </source>
</evidence>
<dbReference type="UniPathway" id="UPA00378"/>
<feature type="domain" description="Fucosyltransferase N-terminal" evidence="14">
    <location>
        <begin position="51"/>
        <end position="152"/>
    </location>
</feature>
<dbReference type="InParanoid" id="A0A1S3HLD1"/>
<comment type="pathway">
    <text evidence="2">Protein modification; protein glycosylation.</text>
</comment>
<reference evidence="16" key="1">
    <citation type="journal article" date="2015" name="Nat. Commun.">
        <title>The Lingula genome provides insights into brachiopod evolution and the origin of phosphate biomineralization.</title>
        <authorList>
            <person name="Luo Y.J."/>
            <person name="Takeuchi T."/>
            <person name="Koyanagi R."/>
            <person name="Yamada L."/>
            <person name="Kanda M."/>
            <person name="Khalturina M."/>
            <person name="Fujie M."/>
            <person name="Yamasaki S.I."/>
            <person name="Endo K."/>
            <person name="Satoh N."/>
        </authorList>
    </citation>
    <scope>NUCLEOTIDE SEQUENCE</scope>
</reference>
<dbReference type="OrthoDB" id="427096at2759"/>
<dbReference type="AlphaFoldDB" id="A0A1S3HLD1"/>
<proteinExistence type="inferred from homology"/>
<dbReference type="KEGG" id="lak:106156269"/>
<evidence type="ECO:0000259" key="13">
    <source>
        <dbReference type="Pfam" id="PF00852"/>
    </source>
</evidence>
<dbReference type="GeneID" id="106156269"/>
<evidence type="ECO:0000256" key="12">
    <source>
        <dbReference type="RuleBase" id="RU003832"/>
    </source>
</evidence>
<keyword evidence="4 12" id="KW-0328">Glycosyltransferase</keyword>
<dbReference type="STRING" id="7574.A0A1S3HLD1"/>
<reference evidence="16" key="2">
    <citation type="submission" date="2025-08" db="UniProtKB">
        <authorList>
            <consortium name="RefSeq"/>
        </authorList>
    </citation>
    <scope>IDENTIFICATION</scope>
</reference>
<keyword evidence="11" id="KW-0325">Glycoprotein</keyword>
<organism evidence="15 16">
    <name type="scientific">Lingula anatina</name>
    <name type="common">Brachiopod</name>
    <name type="synonym">Lingula unguis</name>
    <dbReference type="NCBI Taxonomy" id="7574"/>
    <lineage>
        <taxon>Eukaryota</taxon>
        <taxon>Metazoa</taxon>
        <taxon>Spiralia</taxon>
        <taxon>Lophotrochozoa</taxon>
        <taxon>Brachiopoda</taxon>
        <taxon>Linguliformea</taxon>
        <taxon>Lingulata</taxon>
        <taxon>Lingulida</taxon>
        <taxon>Linguloidea</taxon>
        <taxon>Lingulidae</taxon>
        <taxon>Lingula</taxon>
    </lineage>
</organism>
<evidence type="ECO:0000256" key="8">
    <source>
        <dbReference type="ARBA" id="ARBA00022989"/>
    </source>
</evidence>
<evidence type="ECO:0000256" key="5">
    <source>
        <dbReference type="ARBA" id="ARBA00022679"/>
    </source>
</evidence>
<dbReference type="GO" id="GO:0032580">
    <property type="term" value="C:Golgi cisterna membrane"/>
    <property type="evidence" value="ECO:0007669"/>
    <property type="project" value="UniProtKB-SubCell"/>
</dbReference>
<keyword evidence="6 12" id="KW-0812">Transmembrane</keyword>
<feature type="transmembrane region" description="Helical" evidence="12">
    <location>
        <begin position="7"/>
        <end position="25"/>
    </location>
</feature>
<dbReference type="Proteomes" id="UP000085678">
    <property type="component" value="Unplaced"/>
</dbReference>
<dbReference type="FunFam" id="3.40.50.11660:FF:000004">
    <property type="entry name" value="Glycoprotein 3-alpha-L-fucosyltransferase A"/>
    <property type="match status" value="1"/>
</dbReference>
<evidence type="ECO:0000259" key="14">
    <source>
        <dbReference type="Pfam" id="PF17039"/>
    </source>
</evidence>
<dbReference type="GO" id="GO:0000139">
    <property type="term" value="C:Golgi membrane"/>
    <property type="evidence" value="ECO:0007669"/>
    <property type="project" value="UniProtKB-SubCell"/>
</dbReference>
<keyword evidence="9 12" id="KW-0333">Golgi apparatus</keyword>
<protein>
    <recommendedName>
        <fullName evidence="12">Fucosyltransferase</fullName>
        <ecNumber evidence="12">2.4.1.-</ecNumber>
    </recommendedName>
</protein>
<dbReference type="EC" id="2.4.1.-" evidence="12"/>
<comment type="subcellular location">
    <subcellularLocation>
        <location evidence="1">Golgi apparatus membrane</location>
        <topology evidence="1">Single-pass type II membrane protein</topology>
    </subcellularLocation>
    <subcellularLocation>
        <location evidence="12">Golgi apparatus</location>
        <location evidence="12">Golgi stack membrane</location>
        <topology evidence="12">Single-pass type II membrane protein</topology>
    </subcellularLocation>
</comment>
<dbReference type="GO" id="GO:0008417">
    <property type="term" value="F:fucosyltransferase activity"/>
    <property type="evidence" value="ECO:0007669"/>
    <property type="project" value="InterPro"/>
</dbReference>
<dbReference type="SUPFAM" id="SSF53756">
    <property type="entry name" value="UDP-Glycosyltransferase/glycogen phosphorylase"/>
    <property type="match status" value="1"/>
</dbReference>
<evidence type="ECO:0000313" key="15">
    <source>
        <dbReference type="Proteomes" id="UP000085678"/>
    </source>
</evidence>
<dbReference type="InterPro" id="IPR001503">
    <property type="entry name" value="Glyco_trans_10"/>
</dbReference>
<keyword evidence="8 12" id="KW-1133">Transmembrane helix</keyword>
<dbReference type="Pfam" id="PF00852">
    <property type="entry name" value="Glyco_transf_10"/>
    <property type="match status" value="1"/>
</dbReference>
<dbReference type="PANTHER" id="PTHR48438">
    <property type="entry name" value="ALPHA-(1,3)-FUCOSYLTRANSFERASE C-RELATED"/>
    <property type="match status" value="1"/>
</dbReference>
<keyword evidence="7" id="KW-0735">Signal-anchor</keyword>
<evidence type="ECO:0000256" key="9">
    <source>
        <dbReference type="ARBA" id="ARBA00023034"/>
    </source>
</evidence>